<dbReference type="Gene3D" id="2.30.30.140">
    <property type="match status" value="1"/>
</dbReference>
<keyword evidence="12" id="KW-0744">Spermatogenesis</keyword>
<dbReference type="Pfam" id="PF00567">
    <property type="entry name" value="TUDOR"/>
    <property type="match status" value="1"/>
</dbReference>
<keyword evidence="5" id="KW-0217">Developmental protein</keyword>
<dbReference type="Gene3D" id="3.40.50.300">
    <property type="entry name" value="P-loop containing nucleotide triphosphate hydrolases"/>
    <property type="match status" value="2"/>
</dbReference>
<evidence type="ECO:0000256" key="4">
    <source>
        <dbReference type="ARBA" id="ARBA00013352"/>
    </source>
</evidence>
<evidence type="ECO:0000256" key="6">
    <source>
        <dbReference type="ARBA" id="ARBA00022490"/>
    </source>
</evidence>
<evidence type="ECO:0000256" key="9">
    <source>
        <dbReference type="ARBA" id="ARBA00022801"/>
    </source>
</evidence>
<feature type="domain" description="Tudor" evidence="16">
    <location>
        <begin position="938"/>
        <end position="998"/>
    </location>
</feature>
<dbReference type="InterPro" id="IPR013087">
    <property type="entry name" value="Znf_C2H2_type"/>
</dbReference>
<dbReference type="Pfam" id="PF00271">
    <property type="entry name" value="Helicase_C"/>
    <property type="match status" value="1"/>
</dbReference>
<dbReference type="SUPFAM" id="SSF52540">
    <property type="entry name" value="P-loop containing nucleoside triphosphate hydrolases"/>
    <property type="match status" value="1"/>
</dbReference>
<dbReference type="InterPro" id="IPR027417">
    <property type="entry name" value="P-loop_NTPase"/>
</dbReference>
<sequence>MTTSNQITLGHINDFFSLDADIQPLNVAPTATGGAGLIDYTEESFPVTSVPDWRESRTEYVKRVLDKDKILEERKHLGSINDSVLTINTIDDVEDYSTFHGSTVAINALDDEDTQNIYSTYFQNSSRIYDPDLAITSYREEILQLLEINPVVIIQGPTGCGKTTQVPQYILDYYQSKGSYCNIAVTQPRKIAAMSIARRVCQERKWQLGSIVGYQVAIDSRISSDTRLNYMTTGVLLEKLVNSKRMDMYTHVIIDEVHERNQEVDFALLLVKKFLKINSQRVKVILMSATFDSSEFAQYFSSPSHGNPAPVLEVMGKSKDVTEHYLLELKTLLKRIPEFDMSDPHIDSCLYDGVLNLMCVFDRIEKVEQRIPADKDYAPSRGAVLIFLPGLEEICELSNKLQAASVNKNFWIIPLHSSITMEEQTKVFRSAPPDMRKVILSTNIAESSITVPDVKYVIDFCLTKSLITDPMSNYTCLQLEWASKANCIQRKGRAGRVDIGKVYRMVPLQFYHRLPEYSIPEMKRCPLTKTILQVKKLNVCEPQDMLAYALDPPDLSDIGYAILQLKEALALTVKKNNPFDGDLTFIGRVMAHLPLDVKLSKLIIFGYVFHCLEECIIIAASLSLQSFFARPFQKTLDAYKSRRAWADNTFSDCLSYLNAYRTWKRLADQGHFHRPGGLPEPRWAKLNFIQLKRIKEVNLLVKDIKARLRRLNIHSDARFRFLNNEEPNIIILKMVIAGAFFPYYYIQESLDEKTVQRSINENDPLSTVSVSGLPPKHGILYATALKEMFACCSENISIEFEESRAYVRFLSNYVKNASLVHPAVYMAVKMRKLRIPLELSVFSPQEAERKTNQLLSSKSGPSNMLVSNRITVSEMSVLKRIQLPPLEMSITQIFITQVNNCGHFWARYVTSEITNLQNFLETTINKDKGRNLKHVTPHPKTNQLYLAPFSQNGQKSYYRVQIQELQLSEATVFFVDYGNAICIPISDLREIPESTPDVVKTPALAFECHLAEIKPSSCKSTSGNWSHQAIQWFKTEVSGQTLYAKIYSVIQGTVRMELIKQAHDGTILNINQQLIKLEFAEPAEESFASKQNHELRSNAKDYSSSSIISESSSRDLELSWNEAEDENIKKTGRTVKLHGPFNPLEVSYSGLTHLDRIKCTKVERDSVNSVSFNSEPQDSYYSMLIAASVGVGQNNMELILRNTTLLPKIRGLPTLICLLFTPYAEIRTNKDRTAYTGALCGLGFDPVTGESIYPDHDIELAFDIEITLDDIREINAIRMGFNLLLNSENDSLQYGTNPVSLIHENTRKTIIQLLQKKRAPKEPIYFTKSGRWNQILPELLLEASVENRADCIEVLPLHKPSSLASFELDSMSQHLKELYNMVDCGTSTDLQVIRCKLCSIDVTSTRELVKHLDSDKHQTKENFFRVGRKIKK</sequence>
<evidence type="ECO:0000256" key="7">
    <source>
        <dbReference type="ARBA" id="ARBA00022741"/>
    </source>
</evidence>
<dbReference type="SMART" id="SM00333">
    <property type="entry name" value="TUDOR"/>
    <property type="match status" value="1"/>
</dbReference>
<evidence type="ECO:0000256" key="8">
    <source>
        <dbReference type="ARBA" id="ARBA00022782"/>
    </source>
</evidence>
<dbReference type="SUPFAM" id="SSF63748">
    <property type="entry name" value="Tudor/PWWP/MBT"/>
    <property type="match status" value="1"/>
</dbReference>
<dbReference type="PANTHER" id="PTHR18934">
    <property type="entry name" value="ATP-DEPENDENT RNA HELICASE"/>
    <property type="match status" value="1"/>
</dbReference>
<feature type="domain" description="Helicase ATP-binding" evidence="17">
    <location>
        <begin position="143"/>
        <end position="309"/>
    </location>
</feature>
<dbReference type="GO" id="GO:0031047">
    <property type="term" value="P:regulatory ncRNA-mediated gene silencing"/>
    <property type="evidence" value="ECO:0007669"/>
    <property type="project" value="UniProtKB-KW"/>
</dbReference>
<comment type="subcellular location">
    <subcellularLocation>
        <location evidence="1">Cytoplasm</location>
    </subcellularLocation>
</comment>
<dbReference type="Pfam" id="PF21010">
    <property type="entry name" value="HA2_C"/>
    <property type="match status" value="1"/>
</dbReference>
<evidence type="ECO:0000256" key="15">
    <source>
        <dbReference type="ARBA" id="ARBA00047984"/>
    </source>
</evidence>
<evidence type="ECO:0000256" key="14">
    <source>
        <dbReference type="ARBA" id="ARBA00023254"/>
    </source>
</evidence>
<dbReference type="PROSITE" id="PS51194">
    <property type="entry name" value="HELICASE_CTER"/>
    <property type="match status" value="1"/>
</dbReference>
<keyword evidence="14" id="KW-0469">Meiosis</keyword>
<dbReference type="SMART" id="SM00847">
    <property type="entry name" value="HA2"/>
    <property type="match status" value="1"/>
</dbReference>
<evidence type="ECO:0000313" key="19">
    <source>
        <dbReference type="EMBL" id="GFR02577.1"/>
    </source>
</evidence>
<keyword evidence="9" id="KW-0378">Hydrolase</keyword>
<keyword evidence="7" id="KW-0547">Nucleotide-binding</keyword>
<dbReference type="PROSITE" id="PS50304">
    <property type="entry name" value="TUDOR"/>
    <property type="match status" value="1"/>
</dbReference>
<dbReference type="Pfam" id="PF00270">
    <property type="entry name" value="DEAD"/>
    <property type="match status" value="1"/>
</dbReference>
<evidence type="ECO:0000259" key="18">
    <source>
        <dbReference type="PROSITE" id="PS51194"/>
    </source>
</evidence>
<dbReference type="PROSITE" id="PS00028">
    <property type="entry name" value="ZINC_FINGER_C2H2_1"/>
    <property type="match status" value="1"/>
</dbReference>
<dbReference type="SMART" id="SM00487">
    <property type="entry name" value="DEXDc"/>
    <property type="match status" value="1"/>
</dbReference>
<dbReference type="InterPro" id="IPR001650">
    <property type="entry name" value="Helicase_C-like"/>
</dbReference>
<evidence type="ECO:0000256" key="10">
    <source>
        <dbReference type="ARBA" id="ARBA00022806"/>
    </source>
</evidence>
<dbReference type="GO" id="GO:0030154">
    <property type="term" value="P:cell differentiation"/>
    <property type="evidence" value="ECO:0007669"/>
    <property type="project" value="UniProtKB-KW"/>
</dbReference>
<feature type="domain" description="Helicase C-terminal" evidence="18">
    <location>
        <begin position="366"/>
        <end position="538"/>
    </location>
</feature>
<dbReference type="OrthoDB" id="66977at2759"/>
<evidence type="ECO:0000256" key="11">
    <source>
        <dbReference type="ARBA" id="ARBA00022840"/>
    </source>
</evidence>
<evidence type="ECO:0000256" key="5">
    <source>
        <dbReference type="ARBA" id="ARBA00022473"/>
    </source>
</evidence>
<reference evidence="19" key="1">
    <citation type="submission" date="2020-07" db="EMBL/GenBank/DDBJ databases">
        <title>Multicomponent nature underlies the extraordinary mechanical properties of spider dragline silk.</title>
        <authorList>
            <person name="Kono N."/>
            <person name="Nakamura H."/>
            <person name="Mori M."/>
            <person name="Yoshida Y."/>
            <person name="Ohtoshi R."/>
            <person name="Malay A.D."/>
            <person name="Moran D.A.P."/>
            <person name="Tomita M."/>
            <person name="Numata K."/>
            <person name="Arakawa K."/>
        </authorList>
    </citation>
    <scope>NUCLEOTIDE SEQUENCE</scope>
</reference>
<evidence type="ECO:0000256" key="1">
    <source>
        <dbReference type="ARBA" id="ARBA00004496"/>
    </source>
</evidence>
<organism evidence="19 20">
    <name type="scientific">Trichonephila clavata</name>
    <name type="common">Joro spider</name>
    <name type="synonym">Nephila clavata</name>
    <dbReference type="NCBI Taxonomy" id="2740835"/>
    <lineage>
        <taxon>Eukaryota</taxon>
        <taxon>Metazoa</taxon>
        <taxon>Ecdysozoa</taxon>
        <taxon>Arthropoda</taxon>
        <taxon>Chelicerata</taxon>
        <taxon>Arachnida</taxon>
        <taxon>Araneae</taxon>
        <taxon>Araneomorphae</taxon>
        <taxon>Entelegynae</taxon>
        <taxon>Araneoidea</taxon>
        <taxon>Nephilidae</taxon>
        <taxon>Trichonephila</taxon>
    </lineage>
</organism>
<dbReference type="InterPro" id="IPR002999">
    <property type="entry name" value="Tudor"/>
</dbReference>
<dbReference type="GO" id="GO:0003723">
    <property type="term" value="F:RNA binding"/>
    <property type="evidence" value="ECO:0007669"/>
    <property type="project" value="TreeGrafter"/>
</dbReference>
<evidence type="ECO:0000256" key="2">
    <source>
        <dbReference type="ARBA" id="ARBA00008792"/>
    </source>
</evidence>
<dbReference type="PANTHER" id="PTHR18934:SF113">
    <property type="entry name" value="ATP-DEPENDENT RNA HELICASE TDRD9"/>
    <property type="match status" value="1"/>
</dbReference>
<dbReference type="CDD" id="cd18791">
    <property type="entry name" value="SF2_C_RHA"/>
    <property type="match status" value="1"/>
</dbReference>
<dbReference type="InterPro" id="IPR011545">
    <property type="entry name" value="DEAD/DEAH_box_helicase_dom"/>
</dbReference>
<dbReference type="GO" id="GO:0005737">
    <property type="term" value="C:cytoplasm"/>
    <property type="evidence" value="ECO:0007669"/>
    <property type="project" value="UniProtKB-SubCell"/>
</dbReference>
<evidence type="ECO:0000256" key="3">
    <source>
        <dbReference type="ARBA" id="ARBA00012552"/>
    </source>
</evidence>
<dbReference type="InterPro" id="IPR035437">
    <property type="entry name" value="SNase_OB-fold_sf"/>
</dbReference>
<keyword evidence="10 19" id="KW-0347">Helicase</keyword>
<evidence type="ECO:0000256" key="12">
    <source>
        <dbReference type="ARBA" id="ARBA00022871"/>
    </source>
</evidence>
<proteinExistence type="inferred from homology"/>
<keyword evidence="6" id="KW-0963">Cytoplasm</keyword>
<dbReference type="PROSITE" id="PS51192">
    <property type="entry name" value="HELICASE_ATP_BIND_1"/>
    <property type="match status" value="1"/>
</dbReference>
<dbReference type="EMBL" id="BMAO01025432">
    <property type="protein sequence ID" value="GFR02577.1"/>
    <property type="molecule type" value="Genomic_DNA"/>
</dbReference>
<evidence type="ECO:0000259" key="16">
    <source>
        <dbReference type="PROSITE" id="PS50304"/>
    </source>
</evidence>
<dbReference type="InterPro" id="IPR007502">
    <property type="entry name" value="Helicase-assoc_dom"/>
</dbReference>
<keyword evidence="11" id="KW-0067">ATP-binding</keyword>
<comment type="catalytic activity">
    <reaction evidence="15">
        <text>ATP + H2O = ADP + phosphate + H(+)</text>
        <dbReference type="Rhea" id="RHEA:13065"/>
        <dbReference type="ChEBI" id="CHEBI:15377"/>
        <dbReference type="ChEBI" id="CHEBI:15378"/>
        <dbReference type="ChEBI" id="CHEBI:30616"/>
        <dbReference type="ChEBI" id="CHEBI:43474"/>
        <dbReference type="ChEBI" id="CHEBI:456216"/>
        <dbReference type="EC" id="3.6.4.13"/>
    </reaction>
</comment>
<dbReference type="GO" id="GO:0007283">
    <property type="term" value="P:spermatogenesis"/>
    <property type="evidence" value="ECO:0007669"/>
    <property type="project" value="UniProtKB-KW"/>
</dbReference>
<name>A0A8X6LBL3_TRICU</name>
<evidence type="ECO:0000256" key="13">
    <source>
        <dbReference type="ARBA" id="ARBA00023158"/>
    </source>
</evidence>
<evidence type="ECO:0000259" key="17">
    <source>
        <dbReference type="PROSITE" id="PS51192"/>
    </source>
</evidence>
<dbReference type="GO" id="GO:0005524">
    <property type="term" value="F:ATP binding"/>
    <property type="evidence" value="ECO:0007669"/>
    <property type="project" value="UniProtKB-KW"/>
</dbReference>
<dbReference type="SMART" id="SM00490">
    <property type="entry name" value="HELICc"/>
    <property type="match status" value="1"/>
</dbReference>
<comment type="similarity">
    <text evidence="2">Belongs to the DEAD box helicase family. DEAH subfamily.</text>
</comment>
<keyword evidence="20" id="KW-1185">Reference proteome</keyword>
<gene>
    <name evidence="19" type="primary">TDRD9</name>
    <name evidence="19" type="ORF">TNCT_78691</name>
</gene>
<dbReference type="GO" id="GO:0016787">
    <property type="term" value="F:hydrolase activity"/>
    <property type="evidence" value="ECO:0007669"/>
    <property type="project" value="UniProtKB-KW"/>
</dbReference>
<dbReference type="Gene3D" id="2.40.50.90">
    <property type="match status" value="1"/>
</dbReference>
<dbReference type="Gene3D" id="1.20.120.1080">
    <property type="match status" value="1"/>
</dbReference>
<keyword evidence="13" id="KW-0943">RNA-mediated gene silencing</keyword>
<dbReference type="Proteomes" id="UP000887116">
    <property type="component" value="Unassembled WGS sequence"/>
</dbReference>
<dbReference type="GO" id="GO:0003724">
    <property type="term" value="F:RNA helicase activity"/>
    <property type="evidence" value="ECO:0007669"/>
    <property type="project" value="UniProtKB-EC"/>
</dbReference>
<comment type="caution">
    <text evidence="19">The sequence shown here is derived from an EMBL/GenBank/DDBJ whole genome shotgun (WGS) entry which is preliminary data.</text>
</comment>
<dbReference type="InterPro" id="IPR014001">
    <property type="entry name" value="Helicase_ATP-bd"/>
</dbReference>
<protein>
    <recommendedName>
        <fullName evidence="4">Probable ATP-dependent RNA helicase spindle-E</fullName>
        <ecNumber evidence="3">3.6.4.13</ecNumber>
    </recommendedName>
</protein>
<keyword evidence="8" id="KW-0221">Differentiation</keyword>
<dbReference type="GO" id="GO:0051321">
    <property type="term" value="P:meiotic cell cycle"/>
    <property type="evidence" value="ECO:0007669"/>
    <property type="project" value="UniProtKB-KW"/>
</dbReference>
<accession>A0A8X6LBL3</accession>
<dbReference type="EC" id="3.6.4.13" evidence="3"/>
<evidence type="ECO:0000313" key="20">
    <source>
        <dbReference type="Proteomes" id="UP000887116"/>
    </source>
</evidence>